<dbReference type="EMBL" id="QKRB01000060">
    <property type="protein sequence ID" value="PZD93121.1"/>
    <property type="molecule type" value="Genomic_DNA"/>
</dbReference>
<feature type="compositionally biased region" description="Basic and acidic residues" evidence="1">
    <location>
        <begin position="184"/>
        <end position="193"/>
    </location>
</feature>
<feature type="region of interest" description="Disordered" evidence="1">
    <location>
        <begin position="172"/>
        <end position="232"/>
    </location>
</feature>
<evidence type="ECO:0000313" key="3">
    <source>
        <dbReference type="EMBL" id="PZD93121.1"/>
    </source>
</evidence>
<organism evidence="3 4">
    <name type="scientific">Paenibacillus sambharensis</name>
    <dbReference type="NCBI Taxonomy" id="1803190"/>
    <lineage>
        <taxon>Bacteria</taxon>
        <taxon>Bacillati</taxon>
        <taxon>Bacillota</taxon>
        <taxon>Bacilli</taxon>
        <taxon>Bacillales</taxon>
        <taxon>Paenibacillaceae</taxon>
        <taxon>Paenibacillus</taxon>
    </lineage>
</organism>
<keyword evidence="4" id="KW-1185">Reference proteome</keyword>
<gene>
    <name evidence="3" type="ORF">DNH61_25295</name>
</gene>
<evidence type="ECO:0000256" key="1">
    <source>
        <dbReference type="SAM" id="MobiDB-lite"/>
    </source>
</evidence>
<accession>A0A2W1LMV2</accession>
<dbReference type="Proteomes" id="UP000249522">
    <property type="component" value="Unassembled WGS sequence"/>
</dbReference>
<comment type="caution">
    <text evidence="3">The sequence shown here is derived from an EMBL/GenBank/DDBJ whole genome shotgun (WGS) entry which is preliminary data.</text>
</comment>
<feature type="domain" description="Copper amine oxidase-like N-terminal" evidence="2">
    <location>
        <begin position="41"/>
        <end position="147"/>
    </location>
</feature>
<dbReference type="Pfam" id="PF07833">
    <property type="entry name" value="Cu_amine_oxidN1"/>
    <property type="match status" value="1"/>
</dbReference>
<dbReference type="InterPro" id="IPR036582">
    <property type="entry name" value="Mao_N_sf"/>
</dbReference>
<reference evidence="3 4" key="1">
    <citation type="submission" date="2018-06" db="EMBL/GenBank/DDBJ databases">
        <title>Paenibacillus imtechensis sp. nov.</title>
        <authorList>
            <person name="Pinnaka A.K."/>
            <person name="Singh H."/>
            <person name="Kaur M."/>
        </authorList>
    </citation>
    <scope>NUCLEOTIDE SEQUENCE [LARGE SCALE GENOMIC DNA]</scope>
    <source>
        <strain evidence="3 4">SMB1</strain>
    </source>
</reference>
<dbReference type="AlphaFoldDB" id="A0A2W1LMV2"/>
<name>A0A2W1LMV2_9BACL</name>
<dbReference type="Gene3D" id="3.30.457.10">
    <property type="entry name" value="Copper amine oxidase-like, N-terminal domain"/>
    <property type="match status" value="1"/>
</dbReference>
<dbReference type="SUPFAM" id="SSF55383">
    <property type="entry name" value="Copper amine oxidase, domain N"/>
    <property type="match status" value="1"/>
</dbReference>
<dbReference type="OrthoDB" id="38457at2"/>
<sequence length="450" mass="48668">MGGPLWKRLIACLIVLVLTYGALSLFIPKRAEAASPITVFVDLAQVQFDVEPVVVKGTTLVQFRPLFEAMKIDVAWDSSRKLVTGTKPGLTIELEIDKKTAVVNGSAVELEQPASIIDGSTMVPLRFIGEATGAIVYWDGVHREITIITEEMLEMLGVTKEEMMAKLSEYEAKKPDATPAELPDNTKKPKPSDSDSSGASPEGKADTPASPTPKPDGRKPAEYGSGEYKAASGKPELGKLQGMYTGMRADMYGYECGGLCIDMFTFFSGGKVFVGLPPHGGPETIDCKRDGCQTYTIKDGKMKVNGGETYSVSISKDGKLKINDVVMDPVKPVKEGMTLSGEYVHKGYSGMVGITTYSTAWTELLVFKRDGTFESEDLSLGTLDTGSAVTNSASGDESTGTYRISGNTIILAFNDGRREQLFFGVLENTKRAKGEDLVIGDKNFYVDRKE</sequence>
<proteinExistence type="predicted"/>
<evidence type="ECO:0000313" key="4">
    <source>
        <dbReference type="Proteomes" id="UP000249522"/>
    </source>
</evidence>
<dbReference type="InterPro" id="IPR012854">
    <property type="entry name" value="Cu_amine_oxidase-like_N"/>
</dbReference>
<protein>
    <recommendedName>
        <fullName evidence="2">Copper amine oxidase-like N-terminal domain-containing protein</fullName>
    </recommendedName>
</protein>
<evidence type="ECO:0000259" key="2">
    <source>
        <dbReference type="Pfam" id="PF07833"/>
    </source>
</evidence>